<dbReference type="PANTHER" id="PTHR11070">
    <property type="entry name" value="UVRD / RECB / PCRA DNA HELICASE FAMILY MEMBER"/>
    <property type="match status" value="1"/>
</dbReference>
<dbReference type="GO" id="GO:0005829">
    <property type="term" value="C:cytosol"/>
    <property type="evidence" value="ECO:0007669"/>
    <property type="project" value="TreeGrafter"/>
</dbReference>
<evidence type="ECO:0000256" key="15">
    <source>
        <dbReference type="PROSITE-ProRule" id="PRU00560"/>
    </source>
</evidence>
<keyword evidence="10" id="KW-0413">Isomerase</keyword>
<dbReference type="EMBL" id="AQQV01000002">
    <property type="protein sequence ID" value="ORE87533.1"/>
    <property type="molecule type" value="Genomic_DNA"/>
</dbReference>
<dbReference type="GO" id="GO:0033202">
    <property type="term" value="C:DNA helicase complex"/>
    <property type="evidence" value="ECO:0007669"/>
    <property type="project" value="TreeGrafter"/>
</dbReference>
<evidence type="ECO:0000256" key="6">
    <source>
        <dbReference type="ARBA" id="ARBA00022839"/>
    </source>
</evidence>
<keyword evidence="7 15" id="KW-0067">ATP-binding</keyword>
<dbReference type="Gene3D" id="3.90.320.10">
    <property type="match status" value="1"/>
</dbReference>
<name>A0A1Y1SFP8_9GAMM</name>
<dbReference type="Pfam" id="PF00580">
    <property type="entry name" value="UvrD-helicase"/>
    <property type="match status" value="1"/>
</dbReference>
<dbReference type="GO" id="GO:0000725">
    <property type="term" value="P:recombinational repair"/>
    <property type="evidence" value="ECO:0007669"/>
    <property type="project" value="TreeGrafter"/>
</dbReference>
<evidence type="ECO:0000256" key="16">
    <source>
        <dbReference type="SAM" id="MobiDB-lite"/>
    </source>
</evidence>
<evidence type="ECO:0000256" key="3">
    <source>
        <dbReference type="ARBA" id="ARBA00022763"/>
    </source>
</evidence>
<dbReference type="InterPro" id="IPR014017">
    <property type="entry name" value="DNA_helicase_UvrD-like_C"/>
</dbReference>
<evidence type="ECO:0000256" key="13">
    <source>
        <dbReference type="ARBA" id="ARBA00034923"/>
    </source>
</evidence>
<evidence type="ECO:0000256" key="8">
    <source>
        <dbReference type="ARBA" id="ARBA00023125"/>
    </source>
</evidence>
<evidence type="ECO:0000313" key="20">
    <source>
        <dbReference type="Proteomes" id="UP000192342"/>
    </source>
</evidence>
<dbReference type="EC" id="5.6.2.4" evidence="12"/>
<evidence type="ECO:0000256" key="10">
    <source>
        <dbReference type="ARBA" id="ARBA00023235"/>
    </source>
</evidence>
<dbReference type="SUPFAM" id="SSF52980">
    <property type="entry name" value="Restriction endonuclease-like"/>
    <property type="match status" value="1"/>
</dbReference>
<keyword evidence="6" id="KW-0269">Exonuclease</keyword>
<dbReference type="InterPro" id="IPR014016">
    <property type="entry name" value="UvrD-like_ATP-bd"/>
</dbReference>
<evidence type="ECO:0000256" key="11">
    <source>
        <dbReference type="ARBA" id="ARBA00034617"/>
    </source>
</evidence>
<dbReference type="Pfam" id="PF13361">
    <property type="entry name" value="UvrD_C"/>
    <property type="match status" value="2"/>
</dbReference>
<protein>
    <recommendedName>
        <fullName evidence="12">DNA 3'-5' helicase</fullName>
        <ecNumber evidence="12">5.6.2.4</ecNumber>
    </recommendedName>
    <alternativeName>
        <fullName evidence="13">DNA 3'-5' helicase II</fullName>
    </alternativeName>
</protein>
<dbReference type="InterPro" id="IPR011604">
    <property type="entry name" value="PDDEXK-like_dom_sf"/>
</dbReference>
<comment type="catalytic activity">
    <reaction evidence="14">
        <text>ATP + H2O = ADP + phosphate + H(+)</text>
        <dbReference type="Rhea" id="RHEA:13065"/>
        <dbReference type="ChEBI" id="CHEBI:15377"/>
        <dbReference type="ChEBI" id="CHEBI:15378"/>
        <dbReference type="ChEBI" id="CHEBI:30616"/>
        <dbReference type="ChEBI" id="CHEBI:43474"/>
        <dbReference type="ChEBI" id="CHEBI:456216"/>
        <dbReference type="EC" id="5.6.2.4"/>
    </reaction>
</comment>
<sequence length="1109" mass="123578">MTTPTPDDQTRRDALRLDHSVVLRAPAGSGKTGLLIQRMLSALAVVDQPENVLAITFTRKAAAEIQHRLIEALKLARKDTPPDDTFAAQTWALARQVRARDQAQSWHLIDNPARINATTIDALNRELASSMPVLSGLGSVPEPLEDASGLYREAIASLFARLEQPGTDDDERRALQQVLALGQNRLDKLLDGLSSMLATREQWLRACLSARGQDHEVGERLIRQHVNSMLKQVMDRLPDAHCRHDWVEALRSLAADGAAGLEMALELDTWPAADMAHLAHWQWLSRTLLTTTGTWRSPRGMNVKGGFIKGHPATAQAKQLIENFAAYGDTTATALHNLSSLPDGYPQALSETAAALNRVLLQLCGELRLIFANRQKADYAELAIAALDALADTRSGVAERQHARIQHLLVDEMQDTSDAQHQLLIQLVSDWAPGDGRSLFLVGDPQQSIYLFRQARVELFQQVFERARLGPVELTALQLSSNFRSRPALVQWCNTHMHALFTQRSSPVSFASSMAQRSAGGDGVEVVTTQTADEEAHCAAQCIAASLAQDSTRTIGVLARSRAHFQPLIQALSERGIAYCGQDLDPLAHTPVARDYLACVQALRHPADDLAWARLLRSPGIGLSWATLDSLAAEFAQMSWSQRARRADEPRLARLQTCLHSVEQRPGLKDNLPLAASWLHRQLGMRDDLTGPETADLLRLETLLRSHCPNGSLEDEHAFQAAVQRLFSQAPPARVELMTVHRSKGLEFDHVVLFGCNAGLRRADSPLLRYEQREADWLLAPRPRESLSQDTPATRVYKLLNAQAQADDAAEALRLFYVACTRARERLDITLNTSQRGDKRNFAALLADSGETLELKGKRQEREVLWRPVIHPRLPPERCQPQQPRQLPHRQLSQTASPSRLASVQRDRVAAGLDWSRLRASLIGTLVHECLERIAQLPTLPDAEQLERWRGPLRAGLSRRGLPDSYLDEACDHIIELTLRALNGWGSWLLAPRSWARDELALAGWQSDEWVSAIIDRCFEDDQQRCWVVDYKTNAAPSQQVSAWLQEQCQHYDQQLARYVALMGALRPQNRAIGALYFIACDALMIRTQHGWQQVFTHDEISALTAPAD</sequence>
<feature type="domain" description="UvrD-like helicase C-terminal" evidence="18">
    <location>
        <begin position="470"/>
        <end position="745"/>
    </location>
</feature>
<comment type="caution">
    <text evidence="19">The sequence shown here is derived from an EMBL/GenBank/DDBJ whole genome shotgun (WGS) entry which is preliminary data.</text>
</comment>
<gene>
    <name evidence="19" type="ORF">ATO7_10837</name>
</gene>
<feature type="binding site" evidence="15">
    <location>
        <begin position="25"/>
        <end position="32"/>
    </location>
    <ligand>
        <name>ATP</name>
        <dbReference type="ChEBI" id="CHEBI:30616"/>
    </ligand>
</feature>
<evidence type="ECO:0000256" key="5">
    <source>
        <dbReference type="ARBA" id="ARBA00022806"/>
    </source>
</evidence>
<dbReference type="Pfam" id="PF12705">
    <property type="entry name" value="PDDEXK_1"/>
    <property type="match status" value="1"/>
</dbReference>
<dbReference type="PANTHER" id="PTHR11070:SF2">
    <property type="entry name" value="ATP-DEPENDENT DNA HELICASE SRS2"/>
    <property type="match status" value="1"/>
</dbReference>
<keyword evidence="9" id="KW-0234">DNA repair</keyword>
<feature type="compositionally biased region" description="Low complexity" evidence="16">
    <location>
        <begin position="877"/>
        <end position="894"/>
    </location>
</feature>
<evidence type="ECO:0000256" key="2">
    <source>
        <dbReference type="ARBA" id="ARBA00022741"/>
    </source>
</evidence>
<evidence type="ECO:0000256" key="4">
    <source>
        <dbReference type="ARBA" id="ARBA00022801"/>
    </source>
</evidence>
<dbReference type="AlphaFoldDB" id="A0A1Y1SFP8"/>
<dbReference type="Proteomes" id="UP000192342">
    <property type="component" value="Unassembled WGS sequence"/>
</dbReference>
<evidence type="ECO:0000256" key="9">
    <source>
        <dbReference type="ARBA" id="ARBA00023204"/>
    </source>
</evidence>
<keyword evidence="1" id="KW-0540">Nuclease</keyword>
<keyword evidence="20" id="KW-1185">Reference proteome</keyword>
<dbReference type="RefSeq" id="WP_083561756.1">
    <property type="nucleotide sequence ID" value="NZ_AQQV01000002.1"/>
</dbReference>
<dbReference type="GO" id="GO:0004527">
    <property type="term" value="F:exonuclease activity"/>
    <property type="evidence" value="ECO:0007669"/>
    <property type="project" value="UniProtKB-KW"/>
</dbReference>
<evidence type="ECO:0000259" key="18">
    <source>
        <dbReference type="PROSITE" id="PS51217"/>
    </source>
</evidence>
<dbReference type="GO" id="GO:0005524">
    <property type="term" value="F:ATP binding"/>
    <property type="evidence" value="ECO:0007669"/>
    <property type="project" value="UniProtKB-UniRule"/>
</dbReference>
<evidence type="ECO:0000256" key="12">
    <source>
        <dbReference type="ARBA" id="ARBA00034808"/>
    </source>
</evidence>
<organism evidence="19 20">
    <name type="scientific">Oceanococcus atlanticus</name>
    <dbReference type="NCBI Taxonomy" id="1317117"/>
    <lineage>
        <taxon>Bacteria</taxon>
        <taxon>Pseudomonadati</taxon>
        <taxon>Pseudomonadota</taxon>
        <taxon>Gammaproteobacteria</taxon>
        <taxon>Chromatiales</taxon>
        <taxon>Oceanococcaceae</taxon>
        <taxon>Oceanococcus</taxon>
    </lineage>
</organism>
<dbReference type="GO" id="GO:0043138">
    <property type="term" value="F:3'-5' DNA helicase activity"/>
    <property type="evidence" value="ECO:0007669"/>
    <property type="project" value="UniProtKB-EC"/>
</dbReference>
<comment type="catalytic activity">
    <reaction evidence="11">
        <text>Couples ATP hydrolysis with the unwinding of duplex DNA by translocating in the 3'-5' direction.</text>
        <dbReference type="EC" id="5.6.2.4"/>
    </reaction>
</comment>
<evidence type="ECO:0000313" key="19">
    <source>
        <dbReference type="EMBL" id="ORE87533.1"/>
    </source>
</evidence>
<keyword evidence="2 15" id="KW-0547">Nucleotide-binding</keyword>
<evidence type="ECO:0000256" key="14">
    <source>
        <dbReference type="ARBA" id="ARBA00048988"/>
    </source>
</evidence>
<evidence type="ECO:0000256" key="7">
    <source>
        <dbReference type="ARBA" id="ARBA00022840"/>
    </source>
</evidence>
<proteinExistence type="predicted"/>
<dbReference type="Gene3D" id="1.10.486.10">
    <property type="entry name" value="PCRA, domain 4"/>
    <property type="match status" value="1"/>
</dbReference>
<keyword evidence="3" id="KW-0227">DNA damage</keyword>
<dbReference type="OrthoDB" id="9810135at2"/>
<dbReference type="InterPro" id="IPR011335">
    <property type="entry name" value="Restrct_endonuc-II-like"/>
</dbReference>
<reference evidence="19 20" key="1">
    <citation type="submission" date="2013-04" db="EMBL/GenBank/DDBJ databases">
        <title>Oceanococcus atlanticus 22II-S10r2 Genome Sequencing.</title>
        <authorList>
            <person name="Lai Q."/>
            <person name="Li G."/>
            <person name="Shao Z."/>
        </authorList>
    </citation>
    <scope>NUCLEOTIDE SEQUENCE [LARGE SCALE GENOMIC DNA]</scope>
    <source>
        <strain evidence="19 20">22II-S10r2</strain>
    </source>
</reference>
<keyword evidence="8" id="KW-0238">DNA-binding</keyword>
<dbReference type="InterPro" id="IPR000212">
    <property type="entry name" value="DNA_helicase_UvrD/REP"/>
</dbReference>
<dbReference type="PROSITE" id="PS51217">
    <property type="entry name" value="UVRD_HELICASE_CTER"/>
    <property type="match status" value="1"/>
</dbReference>
<dbReference type="STRING" id="1317117.ATO7_10837"/>
<evidence type="ECO:0000256" key="1">
    <source>
        <dbReference type="ARBA" id="ARBA00022722"/>
    </source>
</evidence>
<evidence type="ECO:0000259" key="17">
    <source>
        <dbReference type="PROSITE" id="PS51198"/>
    </source>
</evidence>
<dbReference type="InterPro" id="IPR038726">
    <property type="entry name" value="PDDEXK_AddAB-type"/>
</dbReference>
<feature type="region of interest" description="Disordered" evidence="16">
    <location>
        <begin position="873"/>
        <end position="903"/>
    </location>
</feature>
<feature type="domain" description="UvrD-like helicase ATP-binding" evidence="17">
    <location>
        <begin position="4"/>
        <end position="486"/>
    </location>
</feature>
<dbReference type="Gene3D" id="3.40.50.300">
    <property type="entry name" value="P-loop containing nucleotide triphosphate hydrolases"/>
    <property type="match status" value="3"/>
</dbReference>
<dbReference type="SUPFAM" id="SSF52540">
    <property type="entry name" value="P-loop containing nucleoside triphosphate hydrolases"/>
    <property type="match status" value="1"/>
</dbReference>
<keyword evidence="4 15" id="KW-0378">Hydrolase</keyword>
<dbReference type="PROSITE" id="PS51198">
    <property type="entry name" value="UVRD_HELICASE_ATP_BIND"/>
    <property type="match status" value="1"/>
</dbReference>
<dbReference type="InterPro" id="IPR027417">
    <property type="entry name" value="P-loop_NTPase"/>
</dbReference>
<keyword evidence="5 15" id="KW-0347">Helicase</keyword>
<accession>A0A1Y1SFP8</accession>
<dbReference type="GO" id="GO:0003677">
    <property type="term" value="F:DNA binding"/>
    <property type="evidence" value="ECO:0007669"/>
    <property type="project" value="UniProtKB-KW"/>
</dbReference>